<protein>
    <submittedName>
        <fullName evidence="2">Alpha/beta hydrolase fold-1</fullName>
    </submittedName>
</protein>
<dbReference type="PANTHER" id="PTHR37017">
    <property type="entry name" value="AB HYDROLASE-1 DOMAIN-CONTAINING PROTEIN-RELATED"/>
    <property type="match status" value="1"/>
</dbReference>
<keyword evidence="3" id="KW-1185">Reference proteome</keyword>
<name>A0A443HMI9_BYSSP</name>
<dbReference type="AlphaFoldDB" id="A0A443HMI9"/>
<organism evidence="2 3">
    <name type="scientific">Byssochlamys spectabilis</name>
    <name type="common">Paecilomyces variotii</name>
    <dbReference type="NCBI Taxonomy" id="264951"/>
    <lineage>
        <taxon>Eukaryota</taxon>
        <taxon>Fungi</taxon>
        <taxon>Dikarya</taxon>
        <taxon>Ascomycota</taxon>
        <taxon>Pezizomycotina</taxon>
        <taxon>Eurotiomycetes</taxon>
        <taxon>Eurotiomycetidae</taxon>
        <taxon>Eurotiales</taxon>
        <taxon>Thermoascaceae</taxon>
        <taxon>Paecilomyces</taxon>
    </lineage>
</organism>
<dbReference type="VEuPathDB" id="FungiDB:C8Q69DRAFT_78713"/>
<evidence type="ECO:0000313" key="3">
    <source>
        <dbReference type="Proteomes" id="UP000283841"/>
    </source>
</evidence>
<dbReference type="InterPro" id="IPR029058">
    <property type="entry name" value="AB_hydrolase_fold"/>
</dbReference>
<keyword evidence="2" id="KW-0378">Hydrolase</keyword>
<dbReference type="PANTHER" id="PTHR37017:SF13">
    <property type="entry name" value="AB HYDROLASE-1 DOMAIN-CONTAINING PROTEIN"/>
    <property type="match status" value="1"/>
</dbReference>
<accession>A0A443HMI9</accession>
<dbReference type="InterPro" id="IPR000073">
    <property type="entry name" value="AB_hydrolase_1"/>
</dbReference>
<dbReference type="SUPFAM" id="SSF53474">
    <property type="entry name" value="alpha/beta-Hydrolases"/>
    <property type="match status" value="1"/>
</dbReference>
<dbReference type="Gene3D" id="3.40.50.1820">
    <property type="entry name" value="alpha/beta hydrolase"/>
    <property type="match status" value="1"/>
</dbReference>
<evidence type="ECO:0000259" key="1">
    <source>
        <dbReference type="Pfam" id="PF12697"/>
    </source>
</evidence>
<dbReference type="GO" id="GO:0016787">
    <property type="term" value="F:hydrolase activity"/>
    <property type="evidence" value="ECO:0007669"/>
    <property type="project" value="UniProtKB-KW"/>
</dbReference>
<dbReference type="Proteomes" id="UP000283841">
    <property type="component" value="Unassembled WGS sequence"/>
</dbReference>
<dbReference type="GeneID" id="39603317"/>
<proteinExistence type="predicted"/>
<dbReference type="RefSeq" id="XP_028482671.1">
    <property type="nucleotide sequence ID" value="XM_028634040.1"/>
</dbReference>
<reference evidence="2 3" key="1">
    <citation type="journal article" date="2018" name="Front. Microbiol.">
        <title>Genomic and genetic insights into a cosmopolitan fungus, Paecilomyces variotii (Eurotiales).</title>
        <authorList>
            <person name="Urquhart A.S."/>
            <person name="Mondo S.J."/>
            <person name="Makela M.R."/>
            <person name="Hane J.K."/>
            <person name="Wiebenga A."/>
            <person name="He G."/>
            <person name="Mihaltcheva S."/>
            <person name="Pangilinan J."/>
            <person name="Lipzen A."/>
            <person name="Barry K."/>
            <person name="de Vries R.P."/>
            <person name="Grigoriev I.V."/>
            <person name="Idnurm A."/>
        </authorList>
    </citation>
    <scope>NUCLEOTIDE SEQUENCE [LARGE SCALE GENOMIC DNA]</scope>
    <source>
        <strain evidence="2 3">CBS 101075</strain>
    </source>
</reference>
<dbReference type="EMBL" id="RCNU01000011">
    <property type="protein sequence ID" value="RWQ93026.1"/>
    <property type="molecule type" value="Genomic_DNA"/>
</dbReference>
<dbReference type="STRING" id="264951.A0A443HMI9"/>
<evidence type="ECO:0000313" key="2">
    <source>
        <dbReference type="EMBL" id="RWQ93026.1"/>
    </source>
</evidence>
<dbReference type="InterPro" id="IPR052897">
    <property type="entry name" value="Sec-Metab_Biosynth_Hydrolase"/>
</dbReference>
<sequence>MAPTKPSIVIVPGSFSPAFLYEPLAENLRKFGYETIIGELPSVICKPPQPGATMEEDAAAFHQIIERLCDQDKSVVILTHSYGGMVGNESAKGLSKTDRETQGRKGGVVKLVYLTSIVTEVGKASPSGMVPDFMTPKGDYLFLDPVPAAKVVLSDLPPEEAVQVTEMMPHHSAVSFSGPLTYAAYKFIPVVYIVCEKDKTLPPEYQRGCIELLEKESGKPVPTIFLDSGHCPNASMPEELAKAVEKAIVGL</sequence>
<gene>
    <name evidence="2" type="ORF">C8Q69DRAFT_78713</name>
</gene>
<feature type="domain" description="AB hydrolase-1" evidence="1">
    <location>
        <begin position="8"/>
        <end position="243"/>
    </location>
</feature>
<dbReference type="Pfam" id="PF12697">
    <property type="entry name" value="Abhydrolase_6"/>
    <property type="match status" value="1"/>
</dbReference>
<comment type="caution">
    <text evidence="2">The sequence shown here is derived from an EMBL/GenBank/DDBJ whole genome shotgun (WGS) entry which is preliminary data.</text>
</comment>